<organism evidence="13 14">
    <name type="scientific">candidate division WS6 bacterium GW2011_GWF2_39_15</name>
    <dbReference type="NCBI Taxonomy" id="1619100"/>
    <lineage>
        <taxon>Bacteria</taxon>
        <taxon>Candidatus Dojkabacteria</taxon>
    </lineage>
</organism>
<evidence type="ECO:0000256" key="5">
    <source>
        <dbReference type="ARBA" id="ARBA00022980"/>
    </source>
</evidence>
<dbReference type="InterPro" id="IPR020784">
    <property type="entry name" value="Ribosomal_uL11_N"/>
</dbReference>
<dbReference type="PATRIC" id="fig|1619100.3.peg.427"/>
<dbReference type="PANTHER" id="PTHR11661:SF1">
    <property type="entry name" value="LARGE RIBOSOMAL SUBUNIT PROTEIN UL11M"/>
    <property type="match status" value="1"/>
</dbReference>
<dbReference type="InterPro" id="IPR036796">
    <property type="entry name" value="Ribosomal_uL11_N_sf"/>
</dbReference>
<evidence type="ECO:0000259" key="12">
    <source>
        <dbReference type="Pfam" id="PF03946"/>
    </source>
</evidence>
<dbReference type="EMBL" id="LBWK01000001">
    <property type="protein sequence ID" value="KKR06380.1"/>
    <property type="molecule type" value="Genomic_DNA"/>
</dbReference>
<dbReference type="SUPFAM" id="SSF46906">
    <property type="entry name" value="Ribosomal protein L11, C-terminal domain"/>
    <property type="match status" value="1"/>
</dbReference>
<accession>A0A0G0Q7F9</accession>
<evidence type="ECO:0000313" key="14">
    <source>
        <dbReference type="Proteomes" id="UP000034799"/>
    </source>
</evidence>
<keyword evidence="5 7" id="KW-0689">Ribosomal protein</keyword>
<evidence type="ECO:0000256" key="6">
    <source>
        <dbReference type="ARBA" id="ARBA00023274"/>
    </source>
</evidence>
<dbReference type="SUPFAM" id="SSF54747">
    <property type="entry name" value="Ribosomal L11/L12e N-terminal domain"/>
    <property type="match status" value="1"/>
</dbReference>
<evidence type="ECO:0000256" key="3">
    <source>
        <dbReference type="ARBA" id="ARBA00022730"/>
    </source>
</evidence>
<dbReference type="InterPro" id="IPR036769">
    <property type="entry name" value="Ribosomal_uL11_C_sf"/>
</dbReference>
<dbReference type="GO" id="GO:0003735">
    <property type="term" value="F:structural constituent of ribosome"/>
    <property type="evidence" value="ECO:0007669"/>
    <property type="project" value="InterPro"/>
</dbReference>
<comment type="caution">
    <text evidence="13">The sequence shown here is derived from an EMBL/GenBank/DDBJ whole genome shotgun (WGS) entry which is preliminary data.</text>
</comment>
<dbReference type="GO" id="GO:0022625">
    <property type="term" value="C:cytosolic large ribosomal subunit"/>
    <property type="evidence" value="ECO:0007669"/>
    <property type="project" value="TreeGrafter"/>
</dbReference>
<feature type="signal peptide" evidence="10">
    <location>
        <begin position="1"/>
        <end position="20"/>
    </location>
</feature>
<evidence type="ECO:0000256" key="8">
    <source>
        <dbReference type="RuleBase" id="RU003978"/>
    </source>
</evidence>
<dbReference type="STRING" id="1619100.UT34_C0001G0420"/>
<comment type="subunit">
    <text evidence="7">Part of the ribosomal stalk of the 50S ribosomal subunit. Interacts with L10 and the large rRNA to form the base of the stalk. L10 forms an elongated spine to which L12 dimers bind in a sequential fashion forming a multimeric L10(L12)X complex.</text>
</comment>
<evidence type="ECO:0000256" key="7">
    <source>
        <dbReference type="HAMAP-Rule" id="MF_00736"/>
    </source>
</evidence>
<proteinExistence type="inferred from homology"/>
<dbReference type="SMART" id="SM00649">
    <property type="entry name" value="RL11"/>
    <property type="match status" value="1"/>
</dbReference>
<dbReference type="PANTHER" id="PTHR11661">
    <property type="entry name" value="60S RIBOSOMAL PROTEIN L12"/>
    <property type="match status" value="1"/>
</dbReference>
<comment type="similarity">
    <text evidence="1 7 8">Belongs to the universal ribosomal protein uL11 family.</text>
</comment>
<dbReference type="InterPro" id="IPR020783">
    <property type="entry name" value="Ribosomal_uL11_C"/>
</dbReference>
<dbReference type="GO" id="GO:0006412">
    <property type="term" value="P:translation"/>
    <property type="evidence" value="ECO:0007669"/>
    <property type="project" value="UniProtKB-UniRule"/>
</dbReference>
<dbReference type="Pfam" id="PF03946">
    <property type="entry name" value="Ribosomal_L11_N"/>
    <property type="match status" value="1"/>
</dbReference>
<dbReference type="HAMAP" id="MF_00736">
    <property type="entry name" value="Ribosomal_uL11"/>
    <property type="match status" value="1"/>
</dbReference>
<gene>
    <name evidence="7" type="primary">rplK</name>
    <name evidence="13" type="ORF">UT34_C0001G0420</name>
</gene>
<dbReference type="InterPro" id="IPR000911">
    <property type="entry name" value="Ribosomal_uL11"/>
</dbReference>
<dbReference type="Proteomes" id="UP000034799">
    <property type="component" value="Unassembled WGS sequence"/>
</dbReference>
<dbReference type="InterPro" id="IPR006519">
    <property type="entry name" value="Ribosomal_uL11_bac-typ"/>
</dbReference>
<keyword evidence="4 7" id="KW-0694">RNA-binding</keyword>
<evidence type="ECO:0000256" key="2">
    <source>
        <dbReference type="ARBA" id="ARBA00022481"/>
    </source>
</evidence>
<keyword evidence="10" id="KW-0732">Signal</keyword>
<protein>
    <recommendedName>
        <fullName evidence="7">Large ribosomal subunit protein uL11</fullName>
    </recommendedName>
</protein>
<dbReference type="NCBIfam" id="TIGR01632">
    <property type="entry name" value="L11_bact"/>
    <property type="match status" value="1"/>
</dbReference>
<keyword evidence="2 7" id="KW-0488">Methylation</keyword>
<dbReference type="Gene3D" id="1.10.10.250">
    <property type="entry name" value="Ribosomal protein L11, C-terminal domain"/>
    <property type="match status" value="1"/>
</dbReference>
<comment type="function">
    <text evidence="7 9">Forms part of the ribosomal stalk which helps the ribosome interact with GTP-bound translation factors.</text>
</comment>
<sequence length="141" mass="15530">MAKKITKVLKLMAAAGAATPAPPLGPTLAPYGISTQQFCMEFNERTRENNGVLTPVVLTIYEDRTFTFITKTPPTSELIRRELKIKAGSAKPNLEKVGKLTMEQVKRIAETKMVDLNTKNIDQAVKIIEGTARQMGVEVVK</sequence>
<evidence type="ECO:0000313" key="13">
    <source>
        <dbReference type="EMBL" id="KKR06380.1"/>
    </source>
</evidence>
<reference evidence="13 14" key="1">
    <citation type="journal article" date="2015" name="Nature">
        <title>rRNA introns, odd ribosomes, and small enigmatic genomes across a large radiation of phyla.</title>
        <authorList>
            <person name="Brown C.T."/>
            <person name="Hug L.A."/>
            <person name="Thomas B.C."/>
            <person name="Sharon I."/>
            <person name="Castelle C.J."/>
            <person name="Singh A."/>
            <person name="Wilkins M.J."/>
            <person name="Williams K.H."/>
            <person name="Banfield J.F."/>
        </authorList>
    </citation>
    <scope>NUCLEOTIDE SEQUENCE [LARGE SCALE GENOMIC DNA]</scope>
</reference>
<dbReference type="AlphaFoldDB" id="A0A0G0Q7F9"/>
<dbReference type="Pfam" id="PF00298">
    <property type="entry name" value="Ribosomal_L11"/>
    <property type="match status" value="1"/>
</dbReference>
<dbReference type="GO" id="GO:0070180">
    <property type="term" value="F:large ribosomal subunit rRNA binding"/>
    <property type="evidence" value="ECO:0007669"/>
    <property type="project" value="UniProtKB-UniRule"/>
</dbReference>
<keyword evidence="3 7" id="KW-0699">rRNA-binding</keyword>
<name>A0A0G0Q7F9_9BACT</name>
<evidence type="ECO:0000256" key="10">
    <source>
        <dbReference type="SAM" id="SignalP"/>
    </source>
</evidence>
<evidence type="ECO:0000259" key="11">
    <source>
        <dbReference type="Pfam" id="PF00298"/>
    </source>
</evidence>
<keyword evidence="6 7" id="KW-0687">Ribonucleoprotein</keyword>
<evidence type="ECO:0000256" key="4">
    <source>
        <dbReference type="ARBA" id="ARBA00022884"/>
    </source>
</evidence>
<feature type="chain" id="PRO_5002534072" description="Large ribosomal subunit protein uL11" evidence="10">
    <location>
        <begin position="21"/>
        <end position="141"/>
    </location>
</feature>
<comment type="PTM">
    <text evidence="7 9">One or more lysine residues are methylated.</text>
</comment>
<evidence type="ECO:0000256" key="1">
    <source>
        <dbReference type="ARBA" id="ARBA00010537"/>
    </source>
</evidence>
<dbReference type="CDD" id="cd00349">
    <property type="entry name" value="Ribosomal_L11"/>
    <property type="match status" value="1"/>
</dbReference>
<feature type="domain" description="Large ribosomal subunit protein uL11 C-terminal" evidence="11">
    <location>
        <begin position="71"/>
        <end position="139"/>
    </location>
</feature>
<dbReference type="FunFam" id="1.10.10.250:FF:000001">
    <property type="entry name" value="50S ribosomal protein L11"/>
    <property type="match status" value="1"/>
</dbReference>
<feature type="domain" description="Large ribosomal subunit protein uL11 N-terminal" evidence="12">
    <location>
        <begin position="10"/>
        <end position="66"/>
    </location>
</feature>
<dbReference type="Gene3D" id="3.30.1550.10">
    <property type="entry name" value="Ribosomal protein L11/L12, N-terminal domain"/>
    <property type="match status" value="1"/>
</dbReference>
<evidence type="ECO:0000256" key="9">
    <source>
        <dbReference type="RuleBase" id="RU003979"/>
    </source>
</evidence>